<organism evidence="12 13">
    <name type="scientific">Spirodela intermedia</name>
    <name type="common">Intermediate duckweed</name>
    <dbReference type="NCBI Taxonomy" id="51605"/>
    <lineage>
        <taxon>Eukaryota</taxon>
        <taxon>Viridiplantae</taxon>
        <taxon>Streptophyta</taxon>
        <taxon>Embryophyta</taxon>
        <taxon>Tracheophyta</taxon>
        <taxon>Spermatophyta</taxon>
        <taxon>Magnoliopsida</taxon>
        <taxon>Liliopsida</taxon>
        <taxon>Araceae</taxon>
        <taxon>Lemnoideae</taxon>
        <taxon>Spirodela</taxon>
    </lineage>
</organism>
<gene>
    <name evidence="12" type="ORF">SI8410_03004350</name>
</gene>
<dbReference type="GO" id="GO:0000139">
    <property type="term" value="C:Golgi membrane"/>
    <property type="evidence" value="ECO:0007669"/>
    <property type="project" value="UniProtKB-SubCell"/>
</dbReference>
<comment type="similarity">
    <text evidence="2">Belongs to the glycosyltransferase 34 family.</text>
</comment>
<keyword evidence="3" id="KW-0328">Glycosyltransferase</keyword>
<keyword evidence="8" id="KW-0333">Golgi apparatus</keyword>
<evidence type="ECO:0000313" key="13">
    <source>
        <dbReference type="Proteomes" id="UP000663760"/>
    </source>
</evidence>
<keyword evidence="6" id="KW-0735">Signal-anchor</keyword>
<dbReference type="Pfam" id="PF05637">
    <property type="entry name" value="Glyco_transf_34"/>
    <property type="match status" value="1"/>
</dbReference>
<dbReference type="EMBL" id="LR746266">
    <property type="protein sequence ID" value="CAA7393624.1"/>
    <property type="molecule type" value="Genomic_DNA"/>
</dbReference>
<dbReference type="AlphaFoldDB" id="A0A7I8K7K6"/>
<keyword evidence="13" id="KW-1185">Reference proteome</keyword>
<evidence type="ECO:0000256" key="6">
    <source>
        <dbReference type="ARBA" id="ARBA00022968"/>
    </source>
</evidence>
<dbReference type="InterPro" id="IPR008630">
    <property type="entry name" value="Glyco_trans_34"/>
</dbReference>
<keyword evidence="9 11" id="KW-0472">Membrane</keyword>
<keyword evidence="7 11" id="KW-1133">Transmembrane helix</keyword>
<keyword evidence="4" id="KW-0808">Transferase</keyword>
<evidence type="ECO:0000256" key="7">
    <source>
        <dbReference type="ARBA" id="ARBA00022989"/>
    </source>
</evidence>
<dbReference type="Proteomes" id="UP000663760">
    <property type="component" value="Chromosome 3"/>
</dbReference>
<dbReference type="PANTHER" id="PTHR31311:SF3">
    <property type="entry name" value="GLYCOSYLTRANSFERASE 7-RELATED"/>
    <property type="match status" value="1"/>
</dbReference>
<feature type="transmembrane region" description="Helical" evidence="11">
    <location>
        <begin position="14"/>
        <end position="36"/>
    </location>
</feature>
<name>A0A7I8K7K6_SPIIN</name>
<evidence type="ECO:0000256" key="3">
    <source>
        <dbReference type="ARBA" id="ARBA00022676"/>
    </source>
</evidence>
<evidence type="ECO:0000256" key="8">
    <source>
        <dbReference type="ARBA" id="ARBA00023034"/>
    </source>
</evidence>
<evidence type="ECO:0000313" key="12">
    <source>
        <dbReference type="EMBL" id="CAA7393624.1"/>
    </source>
</evidence>
<evidence type="ECO:0000256" key="10">
    <source>
        <dbReference type="ARBA" id="ARBA00023180"/>
    </source>
</evidence>
<dbReference type="InterPro" id="IPR029044">
    <property type="entry name" value="Nucleotide-diphossugar_trans"/>
</dbReference>
<dbReference type="Gene3D" id="3.90.550.10">
    <property type="entry name" value="Spore Coat Polysaccharide Biosynthesis Protein SpsA, Chain A"/>
    <property type="match status" value="1"/>
</dbReference>
<dbReference type="GO" id="GO:0005802">
    <property type="term" value="C:trans-Golgi network"/>
    <property type="evidence" value="ECO:0007669"/>
    <property type="project" value="TreeGrafter"/>
</dbReference>
<dbReference type="PANTHER" id="PTHR31311">
    <property type="entry name" value="XYLOGLUCAN 6-XYLOSYLTRANSFERASE 5-RELATED-RELATED"/>
    <property type="match status" value="1"/>
</dbReference>
<dbReference type="OrthoDB" id="407658at2759"/>
<comment type="subcellular location">
    <subcellularLocation>
        <location evidence="1">Golgi apparatus membrane</location>
        <topology evidence="1">Single-pass type II membrane protein</topology>
    </subcellularLocation>
</comment>
<dbReference type="FunFam" id="3.90.550.10:FF:000127">
    <property type="entry name" value="Probable glycosyltransferase 7"/>
    <property type="match status" value="1"/>
</dbReference>
<accession>A0A7I8K7K6</accession>
<evidence type="ECO:0000256" key="9">
    <source>
        <dbReference type="ARBA" id="ARBA00023136"/>
    </source>
</evidence>
<protein>
    <submittedName>
        <fullName evidence="12">Uncharacterized protein</fullName>
    </submittedName>
</protein>
<evidence type="ECO:0000256" key="4">
    <source>
        <dbReference type="ARBA" id="ARBA00022679"/>
    </source>
</evidence>
<evidence type="ECO:0000256" key="11">
    <source>
        <dbReference type="SAM" id="Phobius"/>
    </source>
</evidence>
<reference evidence="12" key="1">
    <citation type="submission" date="2020-02" db="EMBL/GenBank/DDBJ databases">
        <authorList>
            <person name="Scholz U."/>
            <person name="Mascher M."/>
            <person name="Fiebig A."/>
        </authorList>
    </citation>
    <scope>NUCLEOTIDE SEQUENCE</scope>
</reference>
<proteinExistence type="inferred from homology"/>
<sequence>MDNRSSVRTLKPPILADGFLFSGVTAVILLLFWALYSVVGPTRLPSSPHFAKPLSSHSFTPSLAFAPSSTNSNTCADLRHDPPSATFYDDPLLTYTVGRPVGNWNEKRREWMEQHPSFKPGAAWRVLVVSGSQPQPCQSPIGDHLLLRFFKNKVDYCRIHGMDIYYNTALLHPKMFTFWAKIPLVRAAMVAHPECEWIWWVDSDAIFTDMEFELPLRKYAAHHLVVHGWRHLVYEKKSSTSLNAGVFLIRNSQWSMEFLDVWASLGPQSPEYDRWGKTLKSEFKDKIFPESDDQSALIYLLLRQGDRWGDKIYLESDYYFQGYWVEIVGRLQNTSNRYLEMERRTPALRRRRAEKVAEAYGAARGGKLEAEGWRAGREGWRRPFITHFTGCQPCNGKHNELYSEEECRKGMQEALNFADDQVLRHYGFAHRDLLASADVKPLSFDFPA</sequence>
<keyword evidence="10" id="KW-0325">Glycoprotein</keyword>
<dbReference type="GO" id="GO:0005768">
    <property type="term" value="C:endosome"/>
    <property type="evidence" value="ECO:0007669"/>
    <property type="project" value="TreeGrafter"/>
</dbReference>
<evidence type="ECO:0000256" key="2">
    <source>
        <dbReference type="ARBA" id="ARBA00005664"/>
    </source>
</evidence>
<dbReference type="GO" id="GO:0008378">
    <property type="term" value="F:galactosyltransferase activity"/>
    <property type="evidence" value="ECO:0007669"/>
    <property type="project" value="TreeGrafter"/>
</dbReference>
<keyword evidence="5 11" id="KW-0812">Transmembrane</keyword>
<evidence type="ECO:0000256" key="5">
    <source>
        <dbReference type="ARBA" id="ARBA00022692"/>
    </source>
</evidence>
<evidence type="ECO:0000256" key="1">
    <source>
        <dbReference type="ARBA" id="ARBA00004323"/>
    </source>
</evidence>